<reference evidence="7 8" key="1">
    <citation type="submission" date="2018-09" db="EMBL/GenBank/DDBJ databases">
        <title>Phylogeny of the Shewanellaceae, and recommendation for two new genera, Pseudoshewanella and Parashewanella.</title>
        <authorList>
            <person name="Wang G."/>
        </authorList>
    </citation>
    <scope>NUCLEOTIDE SEQUENCE [LARGE SCALE GENOMIC DNA]</scope>
    <source>
        <strain evidence="7 8">C51</strain>
    </source>
</reference>
<dbReference type="SUPFAM" id="SSF88659">
    <property type="entry name" value="Sigma3 and sigma4 domains of RNA polymerase sigma factors"/>
    <property type="match status" value="1"/>
</dbReference>
<dbReference type="GO" id="GO:0016987">
    <property type="term" value="F:sigma factor activity"/>
    <property type="evidence" value="ECO:0007669"/>
    <property type="project" value="UniProtKB-KW"/>
</dbReference>
<keyword evidence="3" id="KW-0731">Sigma factor</keyword>
<dbReference type="InterPro" id="IPR039425">
    <property type="entry name" value="RNA_pol_sigma-70-like"/>
</dbReference>
<evidence type="ECO:0000256" key="2">
    <source>
        <dbReference type="ARBA" id="ARBA00023015"/>
    </source>
</evidence>
<dbReference type="InterPro" id="IPR013249">
    <property type="entry name" value="RNA_pol_sigma70_r4_t2"/>
</dbReference>
<dbReference type="InterPro" id="IPR007627">
    <property type="entry name" value="RNA_pol_sigma70_r2"/>
</dbReference>
<comment type="similarity">
    <text evidence="1">Belongs to the sigma-70 factor family. ECF subfamily.</text>
</comment>
<sequence>MLALPEDIELLDKENQWIALAQRGDQQAFHQLYLIHHQKIMALAMRLAGDPRQAEEITQECFVRLWHKLPSFKGDSQFSTWLHRLCVNHALNMLKTQKSLWARFFNIDSAPEQSYFDEYQALDKVILTLPERARWVFVLHAVEGYQHNEIAEILKISEGTSKAQYHRARALLKEKLA</sequence>
<keyword evidence="2" id="KW-0805">Transcription regulation</keyword>
<feature type="domain" description="RNA polymerase sigma-70 region 2" evidence="5">
    <location>
        <begin position="32"/>
        <end position="98"/>
    </location>
</feature>
<accession>A0A3L8Q096</accession>
<dbReference type="NCBIfam" id="TIGR02937">
    <property type="entry name" value="sigma70-ECF"/>
    <property type="match status" value="1"/>
</dbReference>
<dbReference type="CDD" id="cd06171">
    <property type="entry name" value="Sigma70_r4"/>
    <property type="match status" value="1"/>
</dbReference>
<evidence type="ECO:0000313" key="8">
    <source>
        <dbReference type="Proteomes" id="UP000281474"/>
    </source>
</evidence>
<keyword evidence="8" id="KW-1185">Reference proteome</keyword>
<evidence type="ECO:0000256" key="3">
    <source>
        <dbReference type="ARBA" id="ARBA00023082"/>
    </source>
</evidence>
<feature type="domain" description="RNA polymerase sigma factor 70 region 4 type 2" evidence="6">
    <location>
        <begin position="120"/>
        <end position="172"/>
    </location>
</feature>
<name>A0A3L8Q096_9GAMM</name>
<dbReference type="PANTHER" id="PTHR43133">
    <property type="entry name" value="RNA POLYMERASE ECF-TYPE SIGMA FACTO"/>
    <property type="match status" value="1"/>
</dbReference>
<dbReference type="OrthoDB" id="9780326at2"/>
<dbReference type="GO" id="GO:0003677">
    <property type="term" value="F:DNA binding"/>
    <property type="evidence" value="ECO:0007669"/>
    <property type="project" value="InterPro"/>
</dbReference>
<keyword evidence="4" id="KW-0804">Transcription</keyword>
<dbReference type="GO" id="GO:0006352">
    <property type="term" value="P:DNA-templated transcription initiation"/>
    <property type="evidence" value="ECO:0007669"/>
    <property type="project" value="InterPro"/>
</dbReference>
<dbReference type="Gene3D" id="1.10.1740.10">
    <property type="match status" value="1"/>
</dbReference>
<evidence type="ECO:0000259" key="6">
    <source>
        <dbReference type="Pfam" id="PF08281"/>
    </source>
</evidence>
<organism evidence="7 8">
    <name type="scientific">Parashewanella curva</name>
    <dbReference type="NCBI Taxonomy" id="2338552"/>
    <lineage>
        <taxon>Bacteria</taxon>
        <taxon>Pseudomonadati</taxon>
        <taxon>Pseudomonadota</taxon>
        <taxon>Gammaproteobacteria</taxon>
        <taxon>Alteromonadales</taxon>
        <taxon>Shewanellaceae</taxon>
        <taxon>Parashewanella</taxon>
    </lineage>
</organism>
<dbReference type="InterPro" id="IPR036388">
    <property type="entry name" value="WH-like_DNA-bd_sf"/>
</dbReference>
<dbReference type="InterPro" id="IPR013325">
    <property type="entry name" value="RNA_pol_sigma_r2"/>
</dbReference>
<comment type="caution">
    <text evidence="7">The sequence shown here is derived from an EMBL/GenBank/DDBJ whole genome shotgun (WGS) entry which is preliminary data.</text>
</comment>
<dbReference type="AlphaFoldDB" id="A0A3L8Q096"/>
<dbReference type="InterPro" id="IPR013324">
    <property type="entry name" value="RNA_pol_sigma_r3/r4-like"/>
</dbReference>
<evidence type="ECO:0000256" key="1">
    <source>
        <dbReference type="ARBA" id="ARBA00010641"/>
    </source>
</evidence>
<gene>
    <name evidence="7" type="ORF">D5018_08020</name>
</gene>
<dbReference type="Pfam" id="PF04542">
    <property type="entry name" value="Sigma70_r2"/>
    <property type="match status" value="1"/>
</dbReference>
<dbReference type="RefSeq" id="WP_121838490.1">
    <property type="nucleotide sequence ID" value="NZ_ML014768.1"/>
</dbReference>
<dbReference type="EMBL" id="QZEI01000019">
    <property type="protein sequence ID" value="RLV60203.1"/>
    <property type="molecule type" value="Genomic_DNA"/>
</dbReference>
<evidence type="ECO:0000259" key="5">
    <source>
        <dbReference type="Pfam" id="PF04542"/>
    </source>
</evidence>
<evidence type="ECO:0000313" key="7">
    <source>
        <dbReference type="EMBL" id="RLV60203.1"/>
    </source>
</evidence>
<dbReference type="SUPFAM" id="SSF88946">
    <property type="entry name" value="Sigma2 domain of RNA polymerase sigma factors"/>
    <property type="match status" value="1"/>
</dbReference>
<dbReference type="Proteomes" id="UP000281474">
    <property type="component" value="Unassembled WGS sequence"/>
</dbReference>
<protein>
    <submittedName>
        <fullName evidence="7">Sigma-70 family RNA polymerase sigma factor</fullName>
    </submittedName>
</protein>
<proteinExistence type="inferred from homology"/>
<dbReference type="InterPro" id="IPR014284">
    <property type="entry name" value="RNA_pol_sigma-70_dom"/>
</dbReference>
<dbReference type="PANTHER" id="PTHR43133:SF46">
    <property type="entry name" value="RNA POLYMERASE SIGMA-70 FACTOR ECF SUBFAMILY"/>
    <property type="match status" value="1"/>
</dbReference>
<evidence type="ECO:0000256" key="4">
    <source>
        <dbReference type="ARBA" id="ARBA00023163"/>
    </source>
</evidence>
<dbReference type="Pfam" id="PF08281">
    <property type="entry name" value="Sigma70_r4_2"/>
    <property type="match status" value="1"/>
</dbReference>
<dbReference type="Gene3D" id="1.10.10.10">
    <property type="entry name" value="Winged helix-like DNA-binding domain superfamily/Winged helix DNA-binding domain"/>
    <property type="match status" value="1"/>
</dbReference>